<organism evidence="2 3">
    <name type="scientific">Dentipellis fragilis</name>
    <dbReference type="NCBI Taxonomy" id="205917"/>
    <lineage>
        <taxon>Eukaryota</taxon>
        <taxon>Fungi</taxon>
        <taxon>Dikarya</taxon>
        <taxon>Basidiomycota</taxon>
        <taxon>Agaricomycotina</taxon>
        <taxon>Agaricomycetes</taxon>
        <taxon>Russulales</taxon>
        <taxon>Hericiaceae</taxon>
        <taxon>Dentipellis</taxon>
    </lineage>
</organism>
<comment type="caution">
    <text evidence="2">The sequence shown here is derived from an EMBL/GenBank/DDBJ whole genome shotgun (WGS) entry which is preliminary data.</text>
</comment>
<reference evidence="2 3" key="1">
    <citation type="submission" date="2019-02" db="EMBL/GenBank/DDBJ databases">
        <title>Genome sequencing of the rare red list fungi Dentipellis fragilis.</title>
        <authorList>
            <person name="Buettner E."/>
            <person name="Kellner H."/>
        </authorList>
    </citation>
    <scope>NUCLEOTIDE SEQUENCE [LARGE SCALE GENOMIC DNA]</scope>
    <source>
        <strain evidence="2 3">DSM 105465</strain>
    </source>
</reference>
<accession>A0A4Y9XUB3</accession>
<proteinExistence type="predicted"/>
<dbReference type="AlphaFoldDB" id="A0A4Y9XUB3"/>
<name>A0A4Y9XUB3_9AGAM</name>
<sequence>MREPSFRIERAMDSSGEKLRLTTPDASGKKHEPGADPILQLSSMLLGCLSLILAAGSFFACTSPNGRASGRSYMLECLKLRAGTQPSVAEDTGGTGLESRRRAARHDACSQRAGDAYGTEASSTRWLRNNGTGKVKAVGSIIRIRPVVIGMPAVPYIDSPPWFSAPPVA</sequence>
<evidence type="ECO:0000313" key="2">
    <source>
        <dbReference type="EMBL" id="TFY53645.1"/>
    </source>
</evidence>
<evidence type="ECO:0000313" key="3">
    <source>
        <dbReference type="Proteomes" id="UP000298327"/>
    </source>
</evidence>
<dbReference type="Proteomes" id="UP000298327">
    <property type="component" value="Unassembled WGS sequence"/>
</dbReference>
<keyword evidence="3" id="KW-1185">Reference proteome</keyword>
<feature type="region of interest" description="Disordered" evidence="1">
    <location>
        <begin position="12"/>
        <end position="34"/>
    </location>
</feature>
<gene>
    <name evidence="2" type="ORF">EVG20_g10022</name>
</gene>
<evidence type="ECO:0000256" key="1">
    <source>
        <dbReference type="SAM" id="MobiDB-lite"/>
    </source>
</evidence>
<protein>
    <submittedName>
        <fullName evidence="2">Uncharacterized protein</fullName>
    </submittedName>
</protein>
<dbReference type="EMBL" id="SEOQ01001123">
    <property type="protein sequence ID" value="TFY53645.1"/>
    <property type="molecule type" value="Genomic_DNA"/>
</dbReference>